<evidence type="ECO:0000313" key="1">
    <source>
        <dbReference type="EMBL" id="AHG88928.1"/>
    </source>
</evidence>
<dbReference type="GO" id="GO:0019825">
    <property type="term" value="F:oxygen binding"/>
    <property type="evidence" value="ECO:0007669"/>
    <property type="project" value="InterPro"/>
</dbReference>
<dbReference type="SUPFAM" id="SSF46458">
    <property type="entry name" value="Globin-like"/>
    <property type="match status" value="1"/>
</dbReference>
<dbReference type="STRING" id="861299.J421_1391"/>
<keyword evidence="2" id="KW-1185">Reference proteome</keyword>
<dbReference type="HOGENOM" id="CLU_003827_13_3_0"/>
<dbReference type="KEGG" id="gba:J421_1391"/>
<dbReference type="Gene3D" id="1.10.490.10">
    <property type="entry name" value="Globins"/>
    <property type="match status" value="1"/>
</dbReference>
<dbReference type="RefSeq" id="WP_025410450.1">
    <property type="nucleotide sequence ID" value="NZ_CP007128.1"/>
</dbReference>
<sequence>MMHSSERHLARATWAAASADPERLLAHFFDRLYLLDPSLRLLVIGEDPSAQGRTLLHTIGVAVMHLDRLDGIVARLHGDGDLDDGGVVGAALLWAVEQSLGPALWTPPVRVAWQHCVALLARSQRSPSVGRSARVA</sequence>
<gene>
    <name evidence="1" type="ORF">J421_1391</name>
</gene>
<dbReference type="GO" id="GO:0020037">
    <property type="term" value="F:heme binding"/>
    <property type="evidence" value="ECO:0007669"/>
    <property type="project" value="InterPro"/>
</dbReference>
<dbReference type="eggNOG" id="COG1017">
    <property type="taxonomic scope" value="Bacteria"/>
</dbReference>
<evidence type="ECO:0000313" key="2">
    <source>
        <dbReference type="Proteomes" id="UP000019151"/>
    </source>
</evidence>
<dbReference type="InterPro" id="IPR009050">
    <property type="entry name" value="Globin-like_sf"/>
</dbReference>
<name>W0RHP8_9BACT</name>
<reference evidence="1 2" key="1">
    <citation type="journal article" date="2014" name="Genome Announc.">
        <title>Genome Sequence and Methylome of Soil Bacterium Gemmatirosa kalamazoonensis KBS708T, a Member of the Rarely Cultivated Gemmatimonadetes Phylum.</title>
        <authorList>
            <person name="Debruyn J.M."/>
            <person name="Radosevich M."/>
            <person name="Wommack K.E."/>
            <person name="Polson S.W."/>
            <person name="Hauser L.J."/>
            <person name="Fawaz M.N."/>
            <person name="Korlach J."/>
            <person name="Tsai Y.C."/>
        </authorList>
    </citation>
    <scope>NUCLEOTIDE SEQUENCE [LARGE SCALE GENOMIC DNA]</scope>
    <source>
        <strain evidence="1 2">KBS708</strain>
    </source>
</reference>
<protein>
    <submittedName>
        <fullName evidence="1">Globin</fullName>
    </submittedName>
</protein>
<dbReference type="InterPro" id="IPR012292">
    <property type="entry name" value="Globin/Proto"/>
</dbReference>
<dbReference type="EMBL" id="CP007128">
    <property type="protein sequence ID" value="AHG88928.1"/>
    <property type="molecule type" value="Genomic_DNA"/>
</dbReference>
<dbReference type="AlphaFoldDB" id="W0RHP8"/>
<proteinExistence type="predicted"/>
<accession>W0RHP8</accession>
<organism evidence="1 2">
    <name type="scientific">Gemmatirosa kalamazoonensis</name>
    <dbReference type="NCBI Taxonomy" id="861299"/>
    <lineage>
        <taxon>Bacteria</taxon>
        <taxon>Pseudomonadati</taxon>
        <taxon>Gemmatimonadota</taxon>
        <taxon>Gemmatimonadia</taxon>
        <taxon>Gemmatimonadales</taxon>
        <taxon>Gemmatimonadaceae</taxon>
        <taxon>Gemmatirosa</taxon>
    </lineage>
</organism>
<dbReference type="Proteomes" id="UP000019151">
    <property type="component" value="Chromosome"/>
</dbReference>
<dbReference type="InParanoid" id="W0RHP8"/>